<dbReference type="eggNOG" id="COG0840">
    <property type="taxonomic scope" value="Bacteria"/>
</dbReference>
<evidence type="ECO:0000259" key="5">
    <source>
        <dbReference type="PROSITE" id="PS50885"/>
    </source>
</evidence>
<feature type="domain" description="Methyl-accepting transducer" evidence="4">
    <location>
        <begin position="74"/>
        <end position="310"/>
    </location>
</feature>
<dbReference type="SUPFAM" id="SSF58104">
    <property type="entry name" value="Methyl-accepting chemotaxis protein (MCP) signaling domain"/>
    <property type="match status" value="1"/>
</dbReference>
<dbReference type="Pfam" id="PF00015">
    <property type="entry name" value="MCPsignal"/>
    <property type="match status" value="1"/>
</dbReference>
<dbReference type="CDD" id="cd12914">
    <property type="entry name" value="PDC1_DGC_like"/>
    <property type="match status" value="1"/>
</dbReference>
<reference evidence="7" key="1">
    <citation type="submission" date="2007-10" db="EMBL/GenBank/DDBJ databases">
        <title>Complete genome of Alkaliphilus oremlandii OhILAs.</title>
        <authorList>
            <person name="Copeland A."/>
            <person name="Lucas S."/>
            <person name="Lapidus A."/>
            <person name="Barry K."/>
            <person name="Detter J.C."/>
            <person name="Glavina del Rio T."/>
            <person name="Hammon N."/>
            <person name="Israni S."/>
            <person name="Dalin E."/>
            <person name="Tice H."/>
            <person name="Pitluck S."/>
            <person name="Chain P."/>
            <person name="Malfatti S."/>
            <person name="Shin M."/>
            <person name="Vergez L."/>
            <person name="Schmutz J."/>
            <person name="Larimer F."/>
            <person name="Land M."/>
            <person name="Hauser L."/>
            <person name="Kyrpides N."/>
            <person name="Mikhailova N."/>
            <person name="Stolz J.F."/>
            <person name="Dawson A."/>
            <person name="Fisher E."/>
            <person name="Crable B."/>
            <person name="Perera E."/>
            <person name="Lisak J."/>
            <person name="Ranganathan M."/>
            <person name="Basu P."/>
            <person name="Richardson P."/>
        </authorList>
    </citation>
    <scope>NUCLEOTIDE SEQUENCE [LARGE SCALE GENOMIC DNA]</scope>
    <source>
        <strain evidence="7">OhILAs</strain>
    </source>
</reference>
<dbReference type="RefSeq" id="WP_012157937.1">
    <property type="nucleotide sequence ID" value="NC_009922.1"/>
</dbReference>
<dbReference type="InterPro" id="IPR004090">
    <property type="entry name" value="Chemotax_Me-accpt_rcpt"/>
</dbReference>
<dbReference type="PRINTS" id="PR00260">
    <property type="entry name" value="CHEMTRNSDUCR"/>
</dbReference>
<dbReference type="GO" id="GO:0004888">
    <property type="term" value="F:transmembrane signaling receptor activity"/>
    <property type="evidence" value="ECO:0007669"/>
    <property type="project" value="InterPro"/>
</dbReference>
<keyword evidence="7" id="KW-1185">Reference proteome</keyword>
<protein>
    <submittedName>
        <fullName evidence="6">Methyl-accepting chemotaxis sensory transducer</fullName>
    </submittedName>
</protein>
<organism evidence="6 7">
    <name type="scientific">Alkaliphilus oremlandii (strain OhILAs)</name>
    <name type="common">Clostridium oremlandii (strain OhILAs)</name>
    <dbReference type="NCBI Taxonomy" id="350688"/>
    <lineage>
        <taxon>Bacteria</taxon>
        <taxon>Bacillati</taxon>
        <taxon>Bacillota</taxon>
        <taxon>Clostridia</taxon>
        <taxon>Peptostreptococcales</taxon>
        <taxon>Natronincolaceae</taxon>
        <taxon>Alkaliphilus</taxon>
    </lineage>
</organism>
<dbReference type="Gene3D" id="1.10.287.950">
    <property type="entry name" value="Methyl-accepting chemotaxis protein"/>
    <property type="match status" value="1"/>
</dbReference>
<dbReference type="OrthoDB" id="9816519at2"/>
<dbReference type="InterPro" id="IPR029151">
    <property type="entry name" value="Sensor-like_sf"/>
</dbReference>
<dbReference type="GO" id="GO:0016020">
    <property type="term" value="C:membrane"/>
    <property type="evidence" value="ECO:0007669"/>
    <property type="project" value="InterPro"/>
</dbReference>
<dbReference type="STRING" id="350688.Clos_0052"/>
<dbReference type="GO" id="GO:0006935">
    <property type="term" value="P:chemotaxis"/>
    <property type="evidence" value="ECO:0007669"/>
    <property type="project" value="InterPro"/>
</dbReference>
<dbReference type="PANTHER" id="PTHR32089:SF112">
    <property type="entry name" value="LYSOZYME-LIKE PROTEIN-RELATED"/>
    <property type="match status" value="1"/>
</dbReference>
<sequence>MFWERKRKIEDLSKKIIRMSQGDLTFQLDDKGDKDFGGIANSINQLIYGFRNFIGNVSTTNEKTLNFAIELENNARYISDASADVASAVIDIASEATTQNQAVFQAKEYTEKMEKDALNILEQSVKTKMISKEMVSVVKDSTEVFDQVANLLNLSSNWSIDLSNKMNSLKNEAEKIQQITSVVTNISENTNLLALNASIEAARAGDSGRGFAVVAGEVKKLAEQSSESAEEIESIINSIVTKVNDITDEIEEQVGQSKENIKTVNQSKVLLDQILDSTESTYEAVESIHSLAQEEVELIKIFNDIIEKIAFATEKSTAFAQEAAASGQEQTASVQVMFESIQKLTSMTNEVQNIVNGFVKEFVMDEKIKALVNRGLKALEEISQLREIDAMDPSNCEKILRNEMKKQEVFELLAIMNKSGDSKAIILKGLDSSQDLQGNYSHRPYFQEAIKGDHFISKPYISLSTYTYCVTIAVPIIAHQREIIGIVMGDLSLEN</sequence>
<dbReference type="EMBL" id="CP000853">
    <property type="protein sequence ID" value="ABW17622.1"/>
    <property type="molecule type" value="Genomic_DNA"/>
</dbReference>
<evidence type="ECO:0000313" key="6">
    <source>
        <dbReference type="EMBL" id="ABW17622.1"/>
    </source>
</evidence>
<proteinExistence type="inferred from homology"/>
<evidence type="ECO:0000256" key="1">
    <source>
        <dbReference type="ARBA" id="ARBA00023224"/>
    </source>
</evidence>
<dbReference type="Proteomes" id="UP000000269">
    <property type="component" value="Chromosome"/>
</dbReference>
<evidence type="ECO:0000256" key="2">
    <source>
        <dbReference type="ARBA" id="ARBA00029447"/>
    </source>
</evidence>
<name>A8MEF1_ALKOO</name>
<dbReference type="InterPro" id="IPR004089">
    <property type="entry name" value="MCPsignal_dom"/>
</dbReference>
<dbReference type="InterPro" id="IPR003660">
    <property type="entry name" value="HAMP_dom"/>
</dbReference>
<dbReference type="Gene3D" id="3.30.450.20">
    <property type="entry name" value="PAS domain"/>
    <property type="match status" value="1"/>
</dbReference>
<dbReference type="KEGG" id="aoe:Clos_0052"/>
<dbReference type="PANTHER" id="PTHR32089">
    <property type="entry name" value="METHYL-ACCEPTING CHEMOTAXIS PROTEIN MCPB"/>
    <property type="match status" value="1"/>
</dbReference>
<dbReference type="HOGENOM" id="CLU_000445_107_18_9"/>
<dbReference type="SUPFAM" id="SSF103190">
    <property type="entry name" value="Sensory domain-like"/>
    <property type="match status" value="1"/>
</dbReference>
<dbReference type="PROSITE" id="PS50885">
    <property type="entry name" value="HAMP"/>
    <property type="match status" value="1"/>
</dbReference>
<keyword evidence="1 3" id="KW-0807">Transducer</keyword>
<feature type="domain" description="HAMP" evidence="5">
    <location>
        <begin position="3"/>
        <end position="55"/>
    </location>
</feature>
<dbReference type="AlphaFoldDB" id="A8MEF1"/>
<evidence type="ECO:0000313" key="7">
    <source>
        <dbReference type="Proteomes" id="UP000000269"/>
    </source>
</evidence>
<accession>A8MEF1</accession>
<dbReference type="PROSITE" id="PS50111">
    <property type="entry name" value="CHEMOTAXIS_TRANSDUC_2"/>
    <property type="match status" value="1"/>
</dbReference>
<evidence type="ECO:0000259" key="4">
    <source>
        <dbReference type="PROSITE" id="PS50111"/>
    </source>
</evidence>
<gene>
    <name evidence="6" type="ordered locus">Clos_0052</name>
</gene>
<dbReference type="Pfam" id="PF22673">
    <property type="entry name" value="MCP-like_PDC_1"/>
    <property type="match status" value="1"/>
</dbReference>
<dbReference type="SMART" id="SM00283">
    <property type="entry name" value="MA"/>
    <property type="match status" value="1"/>
</dbReference>
<comment type="similarity">
    <text evidence="2">Belongs to the methyl-accepting chemotaxis (MCP) protein family.</text>
</comment>
<evidence type="ECO:0000256" key="3">
    <source>
        <dbReference type="PROSITE-ProRule" id="PRU00284"/>
    </source>
</evidence>
<dbReference type="GO" id="GO:0007165">
    <property type="term" value="P:signal transduction"/>
    <property type="evidence" value="ECO:0007669"/>
    <property type="project" value="UniProtKB-KW"/>
</dbReference>